<evidence type="ECO:0000256" key="2">
    <source>
        <dbReference type="ARBA" id="ARBA00023012"/>
    </source>
</evidence>
<keyword evidence="1 3" id="KW-0597">Phosphoprotein</keyword>
<reference evidence="6" key="1">
    <citation type="journal article" date="2019" name="Int. J. Syst. Evol. Microbiol.">
        <title>The Global Catalogue of Microorganisms (GCM) 10K type strain sequencing project: providing services to taxonomists for standard genome sequencing and annotation.</title>
        <authorList>
            <consortium name="The Broad Institute Genomics Platform"/>
            <consortium name="The Broad Institute Genome Sequencing Center for Infectious Disease"/>
            <person name="Wu L."/>
            <person name="Ma J."/>
        </authorList>
    </citation>
    <scope>NUCLEOTIDE SEQUENCE [LARGE SCALE GENOMIC DNA]</scope>
    <source>
        <strain evidence="6">CGMCC 1.12482</strain>
    </source>
</reference>
<evidence type="ECO:0000313" key="5">
    <source>
        <dbReference type="EMBL" id="GGC94073.1"/>
    </source>
</evidence>
<dbReference type="InterPro" id="IPR050595">
    <property type="entry name" value="Bact_response_regulator"/>
</dbReference>
<dbReference type="SMART" id="SM00448">
    <property type="entry name" value="REC"/>
    <property type="match status" value="1"/>
</dbReference>
<sequence>MKILIVEDDQWIAELLRQVLESLTSGAELSLVGTVGNALNEIKANPQDLLICDLNLPDGSGLEVIEACRRRNPNSHRVLITSQIDRATVIAARRAGITSFIAKPFKVESLFERLRELVNQGAIECAAGVDGVSDLQDFLTQQLQQKLFIPWSAQVAQSRVLNLERTCSRHEMVRLARQQPILLAGLMHQANLDQGGEGTFNCISVEQAIDQLGLVSSIELAIQLARTGPVLRDPLLLEKALQLMKQQAALAKALTRLAHHQSIASEPVRSAVSLCLLGEMATLCAIQNFVDYGQQFDPLDVDRLMLKFAPEFGNRIKVGLKLPFITRELIGAVFKLPQNSLRKDLVIMRIAALETELDDDPIELARLRKWVGLSKG</sequence>
<keyword evidence="2" id="KW-0902">Two-component regulatory system</keyword>
<dbReference type="Proteomes" id="UP000638188">
    <property type="component" value="Unassembled WGS sequence"/>
</dbReference>
<evidence type="ECO:0000256" key="1">
    <source>
        <dbReference type="ARBA" id="ARBA00022553"/>
    </source>
</evidence>
<proteinExistence type="predicted"/>
<dbReference type="InterPro" id="IPR011006">
    <property type="entry name" value="CheY-like_superfamily"/>
</dbReference>
<keyword evidence="6" id="KW-1185">Reference proteome</keyword>
<evidence type="ECO:0000259" key="4">
    <source>
        <dbReference type="PROSITE" id="PS50110"/>
    </source>
</evidence>
<dbReference type="Pfam" id="PF00072">
    <property type="entry name" value="Response_reg"/>
    <property type="match status" value="1"/>
</dbReference>
<dbReference type="RefSeq" id="WP_150276407.1">
    <property type="nucleotide sequence ID" value="NZ_BMFF01000002.1"/>
</dbReference>
<accession>A0ABQ1PBN2</accession>
<dbReference type="Gene3D" id="3.40.50.2300">
    <property type="match status" value="1"/>
</dbReference>
<gene>
    <name evidence="5" type="ORF">GCM10007418_12000</name>
</gene>
<feature type="modified residue" description="4-aspartylphosphate" evidence="3">
    <location>
        <position position="53"/>
    </location>
</feature>
<dbReference type="SUPFAM" id="SSF52172">
    <property type="entry name" value="CheY-like"/>
    <property type="match status" value="1"/>
</dbReference>
<dbReference type="PANTHER" id="PTHR44591">
    <property type="entry name" value="STRESS RESPONSE REGULATOR PROTEIN 1"/>
    <property type="match status" value="1"/>
</dbReference>
<dbReference type="InterPro" id="IPR001789">
    <property type="entry name" value="Sig_transdc_resp-reg_receiver"/>
</dbReference>
<evidence type="ECO:0000313" key="6">
    <source>
        <dbReference type="Proteomes" id="UP000638188"/>
    </source>
</evidence>
<comment type="caution">
    <text evidence="5">The sequence shown here is derived from an EMBL/GenBank/DDBJ whole genome shotgun (WGS) entry which is preliminary data.</text>
</comment>
<dbReference type="EMBL" id="BMFF01000002">
    <property type="protein sequence ID" value="GGC94073.1"/>
    <property type="molecule type" value="Genomic_DNA"/>
</dbReference>
<evidence type="ECO:0000256" key="3">
    <source>
        <dbReference type="PROSITE-ProRule" id="PRU00169"/>
    </source>
</evidence>
<dbReference type="PROSITE" id="PS50110">
    <property type="entry name" value="RESPONSE_REGULATORY"/>
    <property type="match status" value="1"/>
</dbReference>
<feature type="domain" description="Response regulatory" evidence="4">
    <location>
        <begin position="2"/>
        <end position="118"/>
    </location>
</feature>
<dbReference type="PANTHER" id="PTHR44591:SF14">
    <property type="entry name" value="PROTEIN PILG"/>
    <property type="match status" value="1"/>
</dbReference>
<dbReference type="CDD" id="cd00156">
    <property type="entry name" value="REC"/>
    <property type="match status" value="1"/>
</dbReference>
<protein>
    <recommendedName>
        <fullName evidence="4">Response regulatory domain-containing protein</fullName>
    </recommendedName>
</protein>
<name>A0ABQ1PBN2_9GAMM</name>
<organism evidence="5 6">
    <name type="scientific">Halopseudomonas salina</name>
    <dbReference type="NCBI Taxonomy" id="1323744"/>
    <lineage>
        <taxon>Bacteria</taxon>
        <taxon>Pseudomonadati</taxon>
        <taxon>Pseudomonadota</taxon>
        <taxon>Gammaproteobacteria</taxon>
        <taxon>Pseudomonadales</taxon>
        <taxon>Pseudomonadaceae</taxon>
        <taxon>Halopseudomonas</taxon>
    </lineage>
</organism>